<feature type="non-terminal residue" evidence="1">
    <location>
        <position position="113"/>
    </location>
</feature>
<evidence type="ECO:0000313" key="1">
    <source>
        <dbReference type="EMBL" id="MCD7461314.1"/>
    </source>
</evidence>
<dbReference type="Proteomes" id="UP000823775">
    <property type="component" value="Unassembled WGS sequence"/>
</dbReference>
<keyword evidence="2" id="KW-1185">Reference proteome</keyword>
<accession>A0ABS8SRB8</accession>
<gene>
    <name evidence="1" type="ORF">HAX54_045870</name>
</gene>
<dbReference type="EMBL" id="JACEIK010000717">
    <property type="protein sequence ID" value="MCD7461314.1"/>
    <property type="molecule type" value="Genomic_DNA"/>
</dbReference>
<organism evidence="1 2">
    <name type="scientific">Datura stramonium</name>
    <name type="common">Jimsonweed</name>
    <name type="synonym">Common thornapple</name>
    <dbReference type="NCBI Taxonomy" id="4076"/>
    <lineage>
        <taxon>Eukaryota</taxon>
        <taxon>Viridiplantae</taxon>
        <taxon>Streptophyta</taxon>
        <taxon>Embryophyta</taxon>
        <taxon>Tracheophyta</taxon>
        <taxon>Spermatophyta</taxon>
        <taxon>Magnoliopsida</taxon>
        <taxon>eudicotyledons</taxon>
        <taxon>Gunneridae</taxon>
        <taxon>Pentapetalae</taxon>
        <taxon>asterids</taxon>
        <taxon>lamiids</taxon>
        <taxon>Solanales</taxon>
        <taxon>Solanaceae</taxon>
        <taxon>Solanoideae</taxon>
        <taxon>Datureae</taxon>
        <taxon>Datura</taxon>
    </lineage>
</organism>
<evidence type="ECO:0000313" key="2">
    <source>
        <dbReference type="Proteomes" id="UP000823775"/>
    </source>
</evidence>
<reference evidence="1 2" key="1">
    <citation type="journal article" date="2021" name="BMC Genomics">
        <title>Datura genome reveals duplications of psychoactive alkaloid biosynthetic genes and high mutation rate following tissue culture.</title>
        <authorList>
            <person name="Rajewski A."/>
            <person name="Carter-House D."/>
            <person name="Stajich J."/>
            <person name="Litt A."/>
        </authorList>
    </citation>
    <scope>NUCLEOTIDE SEQUENCE [LARGE SCALE GENOMIC DNA]</scope>
    <source>
        <strain evidence="1">AR-01</strain>
    </source>
</reference>
<protein>
    <submittedName>
        <fullName evidence="1">Uncharacterized protein</fullName>
    </submittedName>
</protein>
<name>A0ABS8SRB8_DATST</name>
<feature type="non-terminal residue" evidence="1">
    <location>
        <position position="1"/>
    </location>
</feature>
<sequence length="113" mass="12666">ALHIRSCIWGSTILRLFTSTHILSPQWNPKACRDDTFSRELTPKVDVVVGAVTSLRAEVQELRSQAPREYQDMSALDAAMAAPPTVRGPIDVLFEGLGHDEETWRNEAMVQMM</sequence>
<comment type="caution">
    <text evidence="1">The sequence shown here is derived from an EMBL/GenBank/DDBJ whole genome shotgun (WGS) entry which is preliminary data.</text>
</comment>
<proteinExistence type="predicted"/>